<keyword evidence="1" id="KW-0812">Transmembrane</keyword>
<dbReference type="EMBL" id="JAQQAF010000002">
    <property type="protein sequence ID" value="KAJ8504918.1"/>
    <property type="molecule type" value="Genomic_DNA"/>
</dbReference>
<organism evidence="2 3">
    <name type="scientific">Ensete ventricosum</name>
    <name type="common">Abyssinian banana</name>
    <name type="synonym">Musa ensete</name>
    <dbReference type="NCBI Taxonomy" id="4639"/>
    <lineage>
        <taxon>Eukaryota</taxon>
        <taxon>Viridiplantae</taxon>
        <taxon>Streptophyta</taxon>
        <taxon>Embryophyta</taxon>
        <taxon>Tracheophyta</taxon>
        <taxon>Spermatophyta</taxon>
        <taxon>Magnoliopsida</taxon>
        <taxon>Liliopsida</taxon>
        <taxon>Zingiberales</taxon>
        <taxon>Musaceae</taxon>
        <taxon>Ensete</taxon>
    </lineage>
</organism>
<protein>
    <submittedName>
        <fullName evidence="2">Uncharacterized protein</fullName>
    </submittedName>
</protein>
<dbReference type="AlphaFoldDB" id="A0AAV8RHH6"/>
<accession>A0AAV8RHH6</accession>
<gene>
    <name evidence="2" type="ORF">OPV22_005804</name>
</gene>
<evidence type="ECO:0000256" key="1">
    <source>
        <dbReference type="SAM" id="Phobius"/>
    </source>
</evidence>
<feature type="transmembrane region" description="Helical" evidence="1">
    <location>
        <begin position="203"/>
        <end position="221"/>
    </location>
</feature>
<feature type="transmembrane region" description="Helical" evidence="1">
    <location>
        <begin position="252"/>
        <end position="274"/>
    </location>
</feature>
<evidence type="ECO:0000313" key="3">
    <source>
        <dbReference type="Proteomes" id="UP001222027"/>
    </source>
</evidence>
<proteinExistence type="predicted"/>
<keyword evidence="1" id="KW-1133">Transmembrane helix</keyword>
<reference evidence="2 3" key="1">
    <citation type="submission" date="2022-12" db="EMBL/GenBank/DDBJ databases">
        <title>Chromosome-scale assembly of the Ensete ventricosum genome.</title>
        <authorList>
            <person name="Dussert Y."/>
            <person name="Stocks J."/>
            <person name="Wendawek A."/>
            <person name="Woldeyes F."/>
            <person name="Nichols R.A."/>
            <person name="Borrell J.S."/>
        </authorList>
    </citation>
    <scope>NUCLEOTIDE SEQUENCE [LARGE SCALE GENOMIC DNA]</scope>
    <source>
        <strain evidence="3">cv. Maze</strain>
        <tissue evidence="2">Seeds</tissue>
    </source>
</reference>
<sequence>MTHGCRPIAAATRRALLNPNLPCPSTAAANHRCHLLANANRTPPLFLPSFLIICLRLPLFLPYQSCCLATFFSSAIAASSGHQPPLSPSLPSRLCRSQALLCRSRCLFFPLPESPLSQPSPCHLLLLPLPSSMPSPETLLLPPLLPAPQPLSLTHHCSSCSNHITLPPLLSPLPQALPTDHTPTIATLGLLLRPHLPRLQTPSLLLLPLLATYCLLPFLPYHNRFQPTFLTAVASRCHLLFNRSLSCLCHRLYPLATLIVPFAAATATTSALLIPLPR</sequence>
<keyword evidence="3" id="KW-1185">Reference proteome</keyword>
<keyword evidence="1" id="KW-0472">Membrane</keyword>
<evidence type="ECO:0000313" key="2">
    <source>
        <dbReference type="EMBL" id="KAJ8504918.1"/>
    </source>
</evidence>
<comment type="caution">
    <text evidence="2">The sequence shown here is derived from an EMBL/GenBank/DDBJ whole genome shotgun (WGS) entry which is preliminary data.</text>
</comment>
<dbReference type="Proteomes" id="UP001222027">
    <property type="component" value="Unassembled WGS sequence"/>
</dbReference>
<name>A0AAV8RHH6_ENSVE</name>